<keyword evidence="4" id="KW-0539">Nucleus</keyword>
<comment type="subunit">
    <text evidence="6">Oligomer. Component of the CENPA-NAC complex, at least composed of CENPA, CENPC, CENPH, CENPM, CENPN, CENPT and CENPU. The CENPA-NAC complex interacts with the CENPA-CAD complex, composed of CENPI, CENPK, CENPL, CENPO, CENPP, CENPQ, CENPR and CENPS. Binds to DAXX. Interacts with DNMT3B. Interacts directly with CENPA. Identified in a centromere complex containing histones H2A, H2B and H4, and at least CENPA, CENPB, CENPC, CENPT, CENPN, HJURP, SUPT16H, SSRP1 and RSF1. Interacts with MEIKIN.</text>
</comment>
<feature type="compositionally biased region" description="Basic residues" evidence="10">
    <location>
        <begin position="362"/>
        <end position="372"/>
    </location>
</feature>
<organism evidence="12">
    <name type="scientific">Capitella teleta</name>
    <name type="common">Polychaete worm</name>
    <dbReference type="NCBI Taxonomy" id="283909"/>
    <lineage>
        <taxon>Eukaryota</taxon>
        <taxon>Metazoa</taxon>
        <taxon>Spiralia</taxon>
        <taxon>Lophotrochozoa</taxon>
        <taxon>Annelida</taxon>
        <taxon>Polychaeta</taxon>
        <taxon>Sedentaria</taxon>
        <taxon>Scolecida</taxon>
        <taxon>Capitellidae</taxon>
        <taxon>Capitella</taxon>
    </lineage>
</organism>
<feature type="compositionally biased region" description="Basic and acidic residues" evidence="10">
    <location>
        <begin position="215"/>
        <end position="260"/>
    </location>
</feature>
<dbReference type="SUPFAM" id="SSF51182">
    <property type="entry name" value="RmlC-like cupins"/>
    <property type="match status" value="1"/>
</dbReference>
<evidence type="ECO:0000256" key="4">
    <source>
        <dbReference type="ARBA" id="ARBA00023242"/>
    </source>
</evidence>
<dbReference type="Gene3D" id="2.60.120.10">
    <property type="entry name" value="Jelly Rolls"/>
    <property type="match status" value="1"/>
</dbReference>
<dbReference type="EnsemblMetazoa" id="CapteT220230">
    <property type="protein sequence ID" value="CapteP220230"/>
    <property type="gene ID" value="CapteG220230"/>
</dbReference>
<dbReference type="PANTHER" id="PTHR16684:SF11">
    <property type="entry name" value="CENTROMERE PROTEIN C"/>
    <property type="match status" value="1"/>
</dbReference>
<evidence type="ECO:0000313" key="14">
    <source>
        <dbReference type="Proteomes" id="UP000014760"/>
    </source>
</evidence>
<dbReference type="Pfam" id="PF11699">
    <property type="entry name" value="CENP-C_C"/>
    <property type="match status" value="1"/>
</dbReference>
<feature type="compositionally biased region" description="Acidic residues" evidence="10">
    <location>
        <begin position="846"/>
        <end position="863"/>
    </location>
</feature>
<evidence type="ECO:0000313" key="13">
    <source>
        <dbReference type="EnsemblMetazoa" id="CapteP220230"/>
    </source>
</evidence>
<dbReference type="GO" id="GO:0000776">
    <property type="term" value="C:kinetochore"/>
    <property type="evidence" value="ECO:0007669"/>
    <property type="project" value="InterPro"/>
</dbReference>
<proteinExistence type="inferred from homology"/>
<evidence type="ECO:0000256" key="5">
    <source>
        <dbReference type="ARBA" id="ARBA00053516"/>
    </source>
</evidence>
<dbReference type="GO" id="GO:0005634">
    <property type="term" value="C:nucleus"/>
    <property type="evidence" value="ECO:0007669"/>
    <property type="project" value="UniProtKB-SubCell"/>
</dbReference>
<comment type="function">
    <text evidence="5">Component of the CENPA-NAC (nucleosome-associated) complex, a complex that plays a central role in assembly of kinetochore proteins, mitotic progression and chromosome segregation. The CENPA-NAC complex recruits the CENPA-CAD (nucleosome distal) complex and may be involved in incorporation of newly synthesized CENPA into centromeres. CENPC recruits DNA methylation and DNMT3B to both centromeric and pericentromeric satellite repeats and regulates the histone code in these regions.</text>
</comment>
<feature type="compositionally biased region" description="Low complexity" evidence="10">
    <location>
        <begin position="918"/>
        <end position="929"/>
    </location>
</feature>
<dbReference type="InterPro" id="IPR011051">
    <property type="entry name" value="RmlC_Cupin_sf"/>
</dbReference>
<evidence type="ECO:0000256" key="3">
    <source>
        <dbReference type="ARBA" id="ARBA00023125"/>
    </source>
</evidence>
<dbReference type="EMBL" id="KB292487">
    <property type="protein sequence ID" value="ELU17529.1"/>
    <property type="molecule type" value="Genomic_DNA"/>
</dbReference>
<protein>
    <recommendedName>
        <fullName evidence="7">Centromere protein C</fullName>
    </recommendedName>
    <alternativeName>
        <fullName evidence="8">Centromere autoantigen C</fullName>
    </alternativeName>
    <alternativeName>
        <fullName evidence="9">Centromere protein C 1</fullName>
    </alternativeName>
</protein>
<dbReference type="GO" id="GO:0019237">
    <property type="term" value="F:centromeric DNA binding"/>
    <property type="evidence" value="ECO:0007669"/>
    <property type="project" value="InterPro"/>
</dbReference>
<sequence length="1312" mass="145947">MVNQLQKFILQLAHKTQPLRQLLNKDTGSLISPPNFSTLLSVNDKKFRRLLRGDEKNQLMTTYGWLKLIMSKTRKAASAIGRRTGVDVKKGKNIRKDNLGFENFDDYWSETDVTDIDDDLTSFADPNVSKIVPPGRSKQAIEAEKNSMQKNPVFIGRRTGRDVKAGKIIGKNAAGFDNFDDYWSETDADESILSNVMRKSSIVPSIHESISQSDTTKDESDATKDESDKVKDESDKTKERLAKTKQRQDKKAVTKVRDEDLTFAGTAVGSITRKAAEAAEKEAPSSALQSYRTRKKKICANKIPATEASSIEKPVTSLNASQRKSLTMKIPASEDSSVEKPVTSLDASQRKSSTSKKTDHKSARKSSGRNKKQSTDEGLEEKAESSWKSVDQKQEDKDEEEREVFVDRCEDNPVGENVEIENAVEVETHEVVAVPLRVVEDEAPVVMEVVAIDNQVNVEPSEGGVEDDFELEEEDVGSLFLSLKKTRRKESTALKKSEASLRKSEDDSRKSEGAFGKSEVVSGKSEADLQKSEPGSRTSDAASRKSEAASRKSEAASRKSEAASRKSVSRKSEIVPLTTEFQDEVEMGGHEEEECNSSVRRTLATAMTPVTITKRKNRAAAFGDRSAIIAKARMSNKSSVTWIDSAFALDAIASPIGAPIFMFKPVRLIERFTYPIFGHFSLVHTSWLPCVPTPKKPEPRRIRENNSTKITIEKEISSETEKPEVCSKINNFYVAFFHSLFVQDKGKVEKEIIVDEDDGNYEEDGNNVEDGNSDPDDNSKEYYDGDIDETILEDFLTLKSEESVDNNSELSDDLEKDGFKENSEDSQPIVEAPDHGSILPTNQDLSNDETDLEEDDLEDDLQDSEPIGSEYCTILPTIQEVSDDEFLDEELATAKTSKKRQKISPEAPPLSPPIVQLAPSPISQASPSAGKVSNNSSRKLKSSAKNRAVTSKEDTILQPGFSEASEEASPVVKATRTRRNKHQLSPLDDELERTEPLGKQSARSHSQKKKVRKGSDKSSVHISVLPSEKAQNVQFEPESFTPKSILKRPLKRRSSFYPDLPPTDSTPLHFYEVTKTAEAEDQPERKQVVKIVAPASPPSGLRRSKRTRVKPLDWFRNERILYSKRKSGGFVVAGIESPSSPNKPKQTVEKVVKRELRKQRRQAAARKALANQSVAPSPSAFEYQSEIPIVNPLSGEEVLVECMKKKRDFCFSGPSGESATDEDPLIMCKGLKQKAFSVGMLELRPWQGKSTQYVRNDSMVFVVIKGKVQVTIHKTSSIFENEDMFFVAQGNTYSIKNLRGDAAKLTFTQLKG</sequence>
<feature type="compositionally biased region" description="Acidic residues" evidence="10">
    <location>
        <begin position="756"/>
        <end position="776"/>
    </location>
</feature>
<dbReference type="GO" id="GO:0051382">
    <property type="term" value="P:kinetochore assembly"/>
    <property type="evidence" value="ECO:0007669"/>
    <property type="project" value="InterPro"/>
</dbReference>
<dbReference type="GO" id="GO:0051455">
    <property type="term" value="P:spindle attachment to meiosis I kinetochore"/>
    <property type="evidence" value="ECO:0007669"/>
    <property type="project" value="TreeGrafter"/>
</dbReference>
<evidence type="ECO:0000256" key="6">
    <source>
        <dbReference type="ARBA" id="ARBA00064952"/>
    </source>
</evidence>
<dbReference type="EMBL" id="AMQN01016861">
    <property type="status" value="NOT_ANNOTATED_CDS"/>
    <property type="molecule type" value="Genomic_DNA"/>
</dbReference>
<feature type="region of interest" description="Disordered" evidence="10">
    <location>
        <begin position="802"/>
        <end position="872"/>
    </location>
</feature>
<evidence type="ECO:0000256" key="8">
    <source>
        <dbReference type="ARBA" id="ARBA00082151"/>
    </source>
</evidence>
<gene>
    <name evidence="12" type="ORF">CAPTEDRAFT_220230</name>
</gene>
<feature type="region of interest" description="Disordered" evidence="10">
    <location>
        <begin position="205"/>
        <end position="416"/>
    </location>
</feature>
<reference evidence="12 14" key="2">
    <citation type="journal article" date="2013" name="Nature">
        <title>Insights into bilaterian evolution from three spiralian genomes.</title>
        <authorList>
            <person name="Simakov O."/>
            <person name="Marletaz F."/>
            <person name="Cho S.J."/>
            <person name="Edsinger-Gonzales E."/>
            <person name="Havlak P."/>
            <person name="Hellsten U."/>
            <person name="Kuo D.H."/>
            <person name="Larsson T."/>
            <person name="Lv J."/>
            <person name="Arendt D."/>
            <person name="Savage R."/>
            <person name="Osoegawa K."/>
            <person name="de Jong P."/>
            <person name="Grimwood J."/>
            <person name="Chapman J.A."/>
            <person name="Shapiro H."/>
            <person name="Aerts A."/>
            <person name="Otillar R.P."/>
            <person name="Terry A.Y."/>
            <person name="Boore J.L."/>
            <person name="Grigoriev I.V."/>
            <person name="Lindberg D.R."/>
            <person name="Seaver E.C."/>
            <person name="Weisblat D.A."/>
            <person name="Putnam N.H."/>
            <person name="Rokhsar D.S."/>
        </authorList>
    </citation>
    <scope>NUCLEOTIDE SEQUENCE</scope>
    <source>
        <strain evidence="12 14">I ESC-2004</strain>
    </source>
</reference>
<evidence type="ECO:0000256" key="2">
    <source>
        <dbReference type="ARBA" id="ARBA00010291"/>
    </source>
</evidence>
<dbReference type="HOGENOM" id="CLU_260612_0_0_1"/>
<dbReference type="GO" id="GO:0051315">
    <property type="term" value="P:attachment of mitotic spindle microtubules to kinetochore"/>
    <property type="evidence" value="ECO:0007669"/>
    <property type="project" value="TreeGrafter"/>
</dbReference>
<evidence type="ECO:0000256" key="1">
    <source>
        <dbReference type="ARBA" id="ARBA00004123"/>
    </source>
</evidence>
<dbReference type="STRING" id="283909.R7VFW9"/>
<dbReference type="OrthoDB" id="1939643at2759"/>
<keyword evidence="3" id="KW-0238">DNA-binding</keyword>
<name>R7VFW9_CAPTE</name>
<evidence type="ECO:0000256" key="7">
    <source>
        <dbReference type="ARBA" id="ARBA00068530"/>
    </source>
</evidence>
<accession>R7VFW9</accession>
<feature type="region of interest" description="Disordered" evidence="10">
    <location>
        <begin position="756"/>
        <end position="783"/>
    </location>
</feature>
<evidence type="ECO:0000313" key="12">
    <source>
        <dbReference type="EMBL" id="ELU17529.1"/>
    </source>
</evidence>
<comment type="subcellular location">
    <subcellularLocation>
        <location evidence="1">Nucleus</location>
    </subcellularLocation>
</comment>
<dbReference type="InterPro" id="IPR028386">
    <property type="entry name" value="CENP-C/Mif2/cnp3"/>
</dbReference>
<dbReference type="EMBL" id="AMQN01016862">
    <property type="status" value="NOT_ANNOTATED_CDS"/>
    <property type="molecule type" value="Genomic_DNA"/>
</dbReference>
<reference evidence="13" key="3">
    <citation type="submission" date="2015-06" db="UniProtKB">
        <authorList>
            <consortium name="EnsemblMetazoa"/>
        </authorList>
    </citation>
    <scope>IDENTIFICATION</scope>
</reference>
<feature type="compositionally biased region" description="Basic and acidic residues" evidence="10">
    <location>
        <begin position="274"/>
        <end position="283"/>
    </location>
</feature>
<comment type="similarity">
    <text evidence="2">Belongs to the CENP-C/MIF2 family.</text>
</comment>
<feature type="compositionally biased region" description="Basic and acidic residues" evidence="10">
    <location>
        <begin position="489"/>
        <end position="512"/>
    </location>
</feature>
<dbReference type="Proteomes" id="UP000014760">
    <property type="component" value="Unassembled WGS sequence"/>
</dbReference>
<dbReference type="OMA" id="QSNQNMM"/>
<feature type="domain" description="Mif2/CENP-C cupin" evidence="11">
    <location>
        <begin position="1229"/>
        <end position="1309"/>
    </location>
</feature>
<reference evidence="14" key="1">
    <citation type="submission" date="2012-12" db="EMBL/GenBank/DDBJ databases">
        <authorList>
            <person name="Hellsten U."/>
            <person name="Grimwood J."/>
            <person name="Chapman J.A."/>
            <person name="Shapiro H."/>
            <person name="Aerts A."/>
            <person name="Otillar R.P."/>
            <person name="Terry A.Y."/>
            <person name="Boore J.L."/>
            <person name="Simakov O."/>
            <person name="Marletaz F."/>
            <person name="Cho S.-J."/>
            <person name="Edsinger-Gonzales E."/>
            <person name="Havlak P."/>
            <person name="Kuo D.-H."/>
            <person name="Larsson T."/>
            <person name="Lv J."/>
            <person name="Arendt D."/>
            <person name="Savage R."/>
            <person name="Osoegawa K."/>
            <person name="de Jong P."/>
            <person name="Lindberg D.R."/>
            <person name="Seaver E.C."/>
            <person name="Weisblat D.A."/>
            <person name="Putnam N.H."/>
            <person name="Grigoriev I.V."/>
            <person name="Rokhsar D.S."/>
        </authorList>
    </citation>
    <scope>NUCLEOTIDE SEQUENCE</scope>
    <source>
        <strain evidence="14">I ESC-2004</strain>
    </source>
</reference>
<feature type="region of interest" description="Disordered" evidence="10">
    <location>
        <begin position="891"/>
        <end position="1042"/>
    </location>
</feature>
<keyword evidence="14" id="KW-1185">Reference proteome</keyword>
<evidence type="ECO:0000256" key="10">
    <source>
        <dbReference type="SAM" id="MobiDB-lite"/>
    </source>
</evidence>
<feature type="region of interest" description="Disordered" evidence="10">
    <location>
        <begin position="487"/>
        <end position="571"/>
    </location>
</feature>
<feature type="compositionally biased region" description="Basic and acidic residues" evidence="10">
    <location>
        <begin position="542"/>
        <end position="564"/>
    </location>
</feature>
<dbReference type="FunFam" id="2.60.120.10:FF:000033">
    <property type="entry name" value="Centromere protein C 1"/>
    <property type="match status" value="1"/>
</dbReference>
<dbReference type="InterPro" id="IPR025974">
    <property type="entry name" value="Mif2/CENP-C_cupin"/>
</dbReference>
<feature type="compositionally biased region" description="Basic and acidic residues" evidence="10">
    <location>
        <begin position="380"/>
        <end position="396"/>
    </location>
</feature>
<dbReference type="InterPro" id="IPR014710">
    <property type="entry name" value="RmlC-like_jellyroll"/>
</dbReference>
<evidence type="ECO:0000256" key="9">
    <source>
        <dbReference type="ARBA" id="ARBA00083562"/>
    </source>
</evidence>
<feature type="compositionally biased region" description="Polar residues" evidence="10">
    <location>
        <begin position="316"/>
        <end position="325"/>
    </location>
</feature>
<evidence type="ECO:0000259" key="11">
    <source>
        <dbReference type="Pfam" id="PF11699"/>
    </source>
</evidence>
<dbReference type="PANTHER" id="PTHR16684">
    <property type="entry name" value="CENTROMERE PROTEIN C"/>
    <property type="match status" value="1"/>
</dbReference>